<dbReference type="RefSeq" id="WP_129232939.1">
    <property type="nucleotide sequence ID" value="NZ_SDPL01000002.1"/>
</dbReference>
<evidence type="ECO:0000313" key="2">
    <source>
        <dbReference type="EMBL" id="RXZ51860.1"/>
    </source>
</evidence>
<comment type="caution">
    <text evidence="2">The sequence shown here is derived from an EMBL/GenBank/DDBJ whole genome shotgun (WGS) entry which is preliminary data.</text>
</comment>
<reference evidence="2 3" key="1">
    <citation type="submission" date="2019-01" db="EMBL/GenBank/DDBJ databases">
        <authorList>
            <person name="Li J."/>
        </authorList>
    </citation>
    <scope>NUCLEOTIDE SEQUENCE [LARGE SCALE GENOMIC DNA]</scope>
    <source>
        <strain evidence="2 3">CGMCC 4.7180</strain>
    </source>
</reference>
<sequence length="70" mass="7553">MAKRTVITLIDDIDGTDAAETIAFTIDGASYEIDLSADNAATFRAALELYSMAARRTSGRSPRATRRATK</sequence>
<dbReference type="InterPro" id="IPR024412">
    <property type="entry name" value="Lsr2_dim_dom"/>
</dbReference>
<dbReference type="OrthoDB" id="4113332at2"/>
<accession>A0A4Q2JYY4</accession>
<dbReference type="Pfam" id="PF11774">
    <property type="entry name" value="Lsr2"/>
    <property type="match status" value="1"/>
</dbReference>
<dbReference type="EMBL" id="SDPL01000002">
    <property type="protein sequence ID" value="RXZ51860.1"/>
    <property type="molecule type" value="Genomic_DNA"/>
</dbReference>
<name>A0A4Q2JYY4_9MICO</name>
<gene>
    <name evidence="2" type="ORF">ESO86_00475</name>
</gene>
<organism evidence="2 3">
    <name type="scientific">Agromyces binzhouensis</name>
    <dbReference type="NCBI Taxonomy" id="1817495"/>
    <lineage>
        <taxon>Bacteria</taxon>
        <taxon>Bacillati</taxon>
        <taxon>Actinomycetota</taxon>
        <taxon>Actinomycetes</taxon>
        <taxon>Micrococcales</taxon>
        <taxon>Microbacteriaceae</taxon>
        <taxon>Agromyces</taxon>
    </lineage>
</organism>
<evidence type="ECO:0000259" key="1">
    <source>
        <dbReference type="Pfam" id="PF11774"/>
    </source>
</evidence>
<proteinExistence type="predicted"/>
<dbReference type="InterPro" id="IPR042261">
    <property type="entry name" value="Lsr2-like_dimerization"/>
</dbReference>
<dbReference type="AlphaFoldDB" id="A0A4Q2JYY4"/>
<protein>
    <submittedName>
        <fullName evidence="2">Lsr2 family protein</fullName>
    </submittedName>
</protein>
<dbReference type="Proteomes" id="UP000292881">
    <property type="component" value="Unassembled WGS sequence"/>
</dbReference>
<dbReference type="Gene3D" id="3.30.60.230">
    <property type="entry name" value="Lsr2, dimerization domain"/>
    <property type="match status" value="1"/>
</dbReference>
<evidence type="ECO:0000313" key="3">
    <source>
        <dbReference type="Proteomes" id="UP000292881"/>
    </source>
</evidence>
<feature type="domain" description="Lsr2 dimerization" evidence="1">
    <location>
        <begin position="1"/>
        <end position="57"/>
    </location>
</feature>
<dbReference type="GO" id="GO:0003677">
    <property type="term" value="F:DNA binding"/>
    <property type="evidence" value="ECO:0007669"/>
    <property type="project" value="InterPro"/>
</dbReference>
<keyword evidence="3" id="KW-1185">Reference proteome</keyword>